<evidence type="ECO:0000259" key="3">
    <source>
        <dbReference type="Pfam" id="PF14383"/>
    </source>
</evidence>
<dbReference type="PANTHER" id="PTHR40836:SF4">
    <property type="entry name" value="RB1-INDUCIBLE COILED-COIL PROTEIN"/>
    <property type="match status" value="1"/>
</dbReference>
<evidence type="ECO:0000259" key="2">
    <source>
        <dbReference type="Pfam" id="PF14309"/>
    </source>
</evidence>
<evidence type="ECO:0000313" key="4">
    <source>
        <dbReference type="EMBL" id="KAJ7953227.1"/>
    </source>
</evidence>
<dbReference type="InterPro" id="IPR025486">
    <property type="entry name" value="DUF4378"/>
</dbReference>
<sequence length="896" mass="102375">MGGLAHIFYFNRGSMAKKVQNHKRHHGGVEAPQNSLELQVEASQRYCPGVDVPYYYQFEEDLSESNCYPTEASMKKLINEELSKQSNARGNAPNIVARLMGMDMMPFDTRSTIQSNEKRNGTLGKKLSKKERNGRGSVDQNSSYSKSSRMEVDSFYHYTDIDDDGWISCQKLEKPRPREHPQEEELQKFKKEFEAWQAARFKECAKVVELETNYGQLLAQEDMNKEKMALYKDPGLVACEKPIELKSMDHTFETGSHKRGDSQHHTDMLDLFLAKNKESFSRSRTLSRDFEQYLLLKSKNRLDKSSSPTRIVILKPGPDRVYKHEDSWISSPEILEEKGSMEVFLEEVRERLKCELQGKTVKKGYVVRGSGVETPYSEKSSERKQIAWDITKQDRESVTRDVGMNLPRSESTRSYSSEIQASPEFIDRDSRRFLSRRLRNIVKSETHLDVPEAACASYRSSVLDNQRVLPKQVRDTMNAENTTSCWEISKDKREMQTGSLRHGPDDSIVIHKDLSPRNLVRSLSAPVSGTSFGKLLLEDRHILTGAHIRRKLEATDTVSIDVKKQKKDRFNFKEKVSNIKYSFSLRRRLFGKKNQSVMGSQSNDSDPISRDFMSGPTVLRSFPERHENYTEVPPSPASVCSSSQEEFWRPAEYLSPISNQDVSSKEDNGVPQVFKEISSNLNELRRQLNQLESHASEDTIIEQETIEPELIELEDQAESYIRDLLIASGLYTGSWDKSLLRGDTLAKPIGNSVFEEVEESYRKLAKGSESSIKDQNEKKEDHKLLLDLLNEALSSVLGSPSTMSKFRRKLIGFSMLPPPRGKELLCLVWEIICVYLYPPADKSYYSLDSMVARDLGSIPCPGLINNEIITFGREIECLIIGDLVEEFAKDMHLDLV</sequence>
<comment type="caution">
    <text evidence="4">The sequence shown here is derived from an EMBL/GenBank/DDBJ whole genome shotgun (WGS) entry which is preliminary data.</text>
</comment>
<dbReference type="Proteomes" id="UP001163823">
    <property type="component" value="Chromosome 10"/>
</dbReference>
<dbReference type="PANTHER" id="PTHR40836">
    <property type="entry name" value="RB1-INDUCIBLE COILED-COIL PROTEIN"/>
    <property type="match status" value="1"/>
</dbReference>
<dbReference type="EMBL" id="JARAOO010000010">
    <property type="protein sequence ID" value="KAJ7953227.1"/>
    <property type="molecule type" value="Genomic_DNA"/>
</dbReference>
<dbReference type="EMBL" id="JARAOO010000010">
    <property type="protein sequence ID" value="KAJ7953226.1"/>
    <property type="molecule type" value="Genomic_DNA"/>
</dbReference>
<feature type="domain" description="DUF4378" evidence="2">
    <location>
        <begin position="719"/>
        <end position="886"/>
    </location>
</feature>
<keyword evidence="5" id="KW-1185">Reference proteome</keyword>
<accession>A0AAD7L885</accession>
<dbReference type="AlphaFoldDB" id="A0AAD7L885"/>
<dbReference type="KEGG" id="qsa:O6P43_024958"/>
<evidence type="ECO:0000313" key="5">
    <source>
        <dbReference type="Proteomes" id="UP001163823"/>
    </source>
</evidence>
<dbReference type="Pfam" id="PF14309">
    <property type="entry name" value="DUF4378"/>
    <property type="match status" value="1"/>
</dbReference>
<gene>
    <name evidence="4" type="ORF">O6P43_024958</name>
</gene>
<evidence type="ECO:0000256" key="1">
    <source>
        <dbReference type="SAM" id="MobiDB-lite"/>
    </source>
</evidence>
<feature type="domain" description="DUF3741" evidence="3">
    <location>
        <begin position="92"/>
        <end position="108"/>
    </location>
</feature>
<feature type="region of interest" description="Disordered" evidence="1">
    <location>
        <begin position="110"/>
        <end position="146"/>
    </location>
</feature>
<reference evidence="4" key="1">
    <citation type="journal article" date="2023" name="Science">
        <title>Elucidation of the pathway for biosynthesis of saponin adjuvants from the soapbark tree.</title>
        <authorList>
            <person name="Reed J."/>
            <person name="Orme A."/>
            <person name="El-Demerdash A."/>
            <person name="Owen C."/>
            <person name="Martin L.B.B."/>
            <person name="Misra R.C."/>
            <person name="Kikuchi S."/>
            <person name="Rejzek M."/>
            <person name="Martin A.C."/>
            <person name="Harkess A."/>
            <person name="Leebens-Mack J."/>
            <person name="Louveau T."/>
            <person name="Stephenson M.J."/>
            <person name="Osbourn A."/>
        </authorList>
    </citation>
    <scope>NUCLEOTIDE SEQUENCE</scope>
    <source>
        <strain evidence="4">S10</strain>
    </source>
</reference>
<dbReference type="Pfam" id="PF14383">
    <property type="entry name" value="VARLMGL"/>
    <property type="match status" value="1"/>
</dbReference>
<name>A0AAD7L885_QUISA</name>
<organism evidence="4 5">
    <name type="scientific">Quillaja saponaria</name>
    <name type="common">Soap bark tree</name>
    <dbReference type="NCBI Taxonomy" id="32244"/>
    <lineage>
        <taxon>Eukaryota</taxon>
        <taxon>Viridiplantae</taxon>
        <taxon>Streptophyta</taxon>
        <taxon>Embryophyta</taxon>
        <taxon>Tracheophyta</taxon>
        <taxon>Spermatophyta</taxon>
        <taxon>Magnoliopsida</taxon>
        <taxon>eudicotyledons</taxon>
        <taxon>Gunneridae</taxon>
        <taxon>Pentapetalae</taxon>
        <taxon>rosids</taxon>
        <taxon>fabids</taxon>
        <taxon>Fabales</taxon>
        <taxon>Quillajaceae</taxon>
        <taxon>Quillaja</taxon>
    </lineage>
</organism>
<protein>
    <submittedName>
        <fullName evidence="4">RB1-inducible coiled-coil protein</fullName>
    </submittedName>
</protein>
<proteinExistence type="predicted"/>
<dbReference type="InterPro" id="IPR032795">
    <property type="entry name" value="DUF3741-assoc"/>
</dbReference>